<dbReference type="AlphaFoldDB" id="A0A3N4LGN1"/>
<organism evidence="1 2">
    <name type="scientific">Terfezia boudieri ATCC MYA-4762</name>
    <dbReference type="NCBI Taxonomy" id="1051890"/>
    <lineage>
        <taxon>Eukaryota</taxon>
        <taxon>Fungi</taxon>
        <taxon>Dikarya</taxon>
        <taxon>Ascomycota</taxon>
        <taxon>Pezizomycotina</taxon>
        <taxon>Pezizomycetes</taxon>
        <taxon>Pezizales</taxon>
        <taxon>Pezizaceae</taxon>
        <taxon>Terfezia</taxon>
    </lineage>
</organism>
<keyword evidence="2" id="KW-1185">Reference proteome</keyword>
<sequence length="334" mass="37069">MNFGVSVGDFLGIGTLVWNVYSAYRGAPEQFRNFSQEILSLHVVYKQIEDRLCNQGYGNNNSTLSAKDMDDLRILHDGLQNIMRELDALLQKYQSLTENHSVSFDRLRWGQEDLAGFRERIVMHVGLLTAFNTSLTARHVANQSAQLGEQNASLVQQAAQFVAIQEQLGQIFAGLGLRRRGSVASIDSIVSFALTIGPNSKKAWKDIYRELHGNGVTAEMLKAKKEEILKLCRSATATGLTGNRNGELEMRQEGNQARKTVRASLDKVIEILSVPATRARSFVAELSVNRLLDKEGSIDAKNAFGEYAAIHIVAKMGRTDLVELFLFITLLAHS</sequence>
<dbReference type="Proteomes" id="UP000267821">
    <property type="component" value="Unassembled WGS sequence"/>
</dbReference>
<dbReference type="EMBL" id="ML121555">
    <property type="protein sequence ID" value="RPB22044.1"/>
    <property type="molecule type" value="Genomic_DNA"/>
</dbReference>
<reference evidence="1 2" key="1">
    <citation type="journal article" date="2018" name="Nat. Ecol. Evol.">
        <title>Pezizomycetes genomes reveal the molecular basis of ectomycorrhizal truffle lifestyle.</title>
        <authorList>
            <person name="Murat C."/>
            <person name="Payen T."/>
            <person name="Noel B."/>
            <person name="Kuo A."/>
            <person name="Morin E."/>
            <person name="Chen J."/>
            <person name="Kohler A."/>
            <person name="Krizsan K."/>
            <person name="Balestrini R."/>
            <person name="Da Silva C."/>
            <person name="Montanini B."/>
            <person name="Hainaut M."/>
            <person name="Levati E."/>
            <person name="Barry K.W."/>
            <person name="Belfiori B."/>
            <person name="Cichocki N."/>
            <person name="Clum A."/>
            <person name="Dockter R.B."/>
            <person name="Fauchery L."/>
            <person name="Guy J."/>
            <person name="Iotti M."/>
            <person name="Le Tacon F."/>
            <person name="Lindquist E.A."/>
            <person name="Lipzen A."/>
            <person name="Malagnac F."/>
            <person name="Mello A."/>
            <person name="Molinier V."/>
            <person name="Miyauchi S."/>
            <person name="Poulain J."/>
            <person name="Riccioni C."/>
            <person name="Rubini A."/>
            <person name="Sitrit Y."/>
            <person name="Splivallo R."/>
            <person name="Traeger S."/>
            <person name="Wang M."/>
            <person name="Zifcakova L."/>
            <person name="Wipf D."/>
            <person name="Zambonelli A."/>
            <person name="Paolocci F."/>
            <person name="Nowrousian M."/>
            <person name="Ottonello S."/>
            <person name="Baldrian P."/>
            <person name="Spatafora J.W."/>
            <person name="Henrissat B."/>
            <person name="Nagy L.G."/>
            <person name="Aury J.M."/>
            <person name="Wincker P."/>
            <person name="Grigoriev I.V."/>
            <person name="Bonfante P."/>
            <person name="Martin F.M."/>
        </authorList>
    </citation>
    <scope>NUCLEOTIDE SEQUENCE [LARGE SCALE GENOMIC DNA]</scope>
    <source>
        <strain evidence="1 2">ATCC MYA-4762</strain>
    </source>
</reference>
<dbReference type="OrthoDB" id="195446at2759"/>
<evidence type="ECO:0000313" key="2">
    <source>
        <dbReference type="Proteomes" id="UP000267821"/>
    </source>
</evidence>
<dbReference type="InParanoid" id="A0A3N4LGN1"/>
<evidence type="ECO:0008006" key="3">
    <source>
        <dbReference type="Google" id="ProtNLM"/>
    </source>
</evidence>
<proteinExistence type="predicted"/>
<accession>A0A3N4LGN1</accession>
<protein>
    <recommendedName>
        <fullName evidence="3">Fungal N-terminal domain-containing protein</fullName>
    </recommendedName>
</protein>
<gene>
    <name evidence="1" type="ORF">L211DRAFT_811318</name>
</gene>
<dbReference type="STRING" id="1051890.A0A3N4LGN1"/>
<name>A0A3N4LGN1_9PEZI</name>
<evidence type="ECO:0000313" key="1">
    <source>
        <dbReference type="EMBL" id="RPB22044.1"/>
    </source>
</evidence>